<dbReference type="Gene3D" id="3.30.1150.10">
    <property type="match status" value="1"/>
</dbReference>
<dbReference type="RefSeq" id="WP_126537241.1">
    <property type="nucleotide sequence ID" value="NZ_BSPM01000008.1"/>
</dbReference>
<keyword evidence="2" id="KW-0812">Transmembrane</keyword>
<gene>
    <name evidence="7" type="ORF">EDD54_0301</name>
</gene>
<dbReference type="Pfam" id="PF03544">
    <property type="entry name" value="TonB_C"/>
    <property type="match status" value="1"/>
</dbReference>
<dbReference type="GO" id="GO:0016020">
    <property type="term" value="C:membrane"/>
    <property type="evidence" value="ECO:0007669"/>
    <property type="project" value="UniProtKB-SubCell"/>
</dbReference>
<comment type="caution">
    <text evidence="7">The sequence shown here is derived from an EMBL/GenBank/DDBJ whole genome shotgun (WGS) entry which is preliminary data.</text>
</comment>
<feature type="region of interest" description="Disordered" evidence="5">
    <location>
        <begin position="220"/>
        <end position="296"/>
    </location>
</feature>
<keyword evidence="4" id="KW-0472">Membrane</keyword>
<dbReference type="InterPro" id="IPR037682">
    <property type="entry name" value="TonB_C"/>
</dbReference>
<reference evidence="7 8" key="1">
    <citation type="submission" date="2019-03" db="EMBL/GenBank/DDBJ databases">
        <title>Genomic Encyclopedia of Type Strains, Phase IV (KMG-IV): sequencing the most valuable type-strain genomes for metagenomic binning, comparative biology and taxonomic classification.</title>
        <authorList>
            <person name="Goeker M."/>
        </authorList>
    </citation>
    <scope>NUCLEOTIDE SEQUENCE [LARGE SCALE GENOMIC DNA]</scope>
    <source>
        <strain evidence="7 8">DSM 102969</strain>
    </source>
</reference>
<keyword evidence="8" id="KW-1185">Reference proteome</keyword>
<protein>
    <submittedName>
        <fullName evidence="7">TonB family protein</fullName>
    </submittedName>
</protein>
<dbReference type="PROSITE" id="PS52015">
    <property type="entry name" value="TONB_CTD"/>
    <property type="match status" value="1"/>
</dbReference>
<evidence type="ECO:0000313" key="8">
    <source>
        <dbReference type="Proteomes" id="UP000294547"/>
    </source>
</evidence>
<dbReference type="GO" id="GO:0055085">
    <property type="term" value="P:transmembrane transport"/>
    <property type="evidence" value="ECO:0007669"/>
    <property type="project" value="InterPro"/>
</dbReference>
<dbReference type="SUPFAM" id="SSF74653">
    <property type="entry name" value="TolA/TonB C-terminal domain"/>
    <property type="match status" value="1"/>
</dbReference>
<dbReference type="Proteomes" id="UP000294547">
    <property type="component" value="Unassembled WGS sequence"/>
</dbReference>
<comment type="subcellular location">
    <subcellularLocation>
        <location evidence="1">Membrane</location>
        <topology evidence="1">Single-pass membrane protein</topology>
    </subcellularLocation>
</comment>
<evidence type="ECO:0000256" key="1">
    <source>
        <dbReference type="ARBA" id="ARBA00004167"/>
    </source>
</evidence>
<accession>A0A4R6RKG2</accession>
<feature type="region of interest" description="Disordered" evidence="5">
    <location>
        <begin position="143"/>
        <end position="162"/>
    </location>
</feature>
<evidence type="ECO:0000313" key="7">
    <source>
        <dbReference type="EMBL" id="TDP86427.1"/>
    </source>
</evidence>
<name>A0A4R6RKG2_9HYPH</name>
<dbReference type="AlphaFoldDB" id="A0A4R6RKG2"/>
<evidence type="ECO:0000256" key="5">
    <source>
        <dbReference type="SAM" id="MobiDB-lite"/>
    </source>
</evidence>
<proteinExistence type="predicted"/>
<feature type="domain" description="TonB C-terminal" evidence="6">
    <location>
        <begin position="296"/>
        <end position="384"/>
    </location>
</feature>
<keyword evidence="3" id="KW-1133">Transmembrane helix</keyword>
<feature type="compositionally biased region" description="Pro residues" evidence="5">
    <location>
        <begin position="225"/>
        <end position="243"/>
    </location>
</feature>
<evidence type="ECO:0000259" key="6">
    <source>
        <dbReference type="PROSITE" id="PS52015"/>
    </source>
</evidence>
<evidence type="ECO:0000256" key="4">
    <source>
        <dbReference type="ARBA" id="ARBA00023136"/>
    </source>
</evidence>
<dbReference type="EMBL" id="SNXY01000006">
    <property type="protein sequence ID" value="TDP86427.1"/>
    <property type="molecule type" value="Genomic_DNA"/>
</dbReference>
<feature type="compositionally biased region" description="Low complexity" evidence="5">
    <location>
        <begin position="268"/>
        <end position="280"/>
    </location>
</feature>
<organism evidence="7 8">
    <name type="scientific">Oharaeibacter diazotrophicus</name>
    <dbReference type="NCBI Taxonomy" id="1920512"/>
    <lineage>
        <taxon>Bacteria</taxon>
        <taxon>Pseudomonadati</taxon>
        <taxon>Pseudomonadota</taxon>
        <taxon>Alphaproteobacteria</taxon>
        <taxon>Hyphomicrobiales</taxon>
        <taxon>Pleomorphomonadaceae</taxon>
        <taxon>Oharaeibacter</taxon>
    </lineage>
</organism>
<sequence>MREPLPRLAPAAPFAGLPALAEPAGGGASSARWTAGLALALALHGAAGLPFLGRAPDVPAPEAPEAAVMIDLPADLALPPLESVAAVAAPEIAATDAPPVEAAVPDAVAAETAEASAVETAETAPETADAFAVAAAPAPDAAETADATTVAPETTSSVAASETAAAAAVEAAPEAAAEGDIPLPVEPAEAVPTEVAEIAPAEAAPVEDAAPVETAAVETVEAVEPAPPVPPTRKPAPPRPPRPVAEAREQPATPRKTAKPVRPKTETARAAPRPAPSQAAVDGRAASGAGRPDPDAMARYLSSVRADIMRQRRSVRAAGRGKVAVVAFSIDASGALGAIALASSSGAPALDDAALAMVRRASPVPAMPAGFAAPLRTRLPVRFD</sequence>
<dbReference type="NCBIfam" id="TIGR01352">
    <property type="entry name" value="tonB_Cterm"/>
    <property type="match status" value="1"/>
</dbReference>
<dbReference type="InterPro" id="IPR006260">
    <property type="entry name" value="TonB/TolA_C"/>
</dbReference>
<evidence type="ECO:0000256" key="3">
    <source>
        <dbReference type="ARBA" id="ARBA00022989"/>
    </source>
</evidence>
<evidence type="ECO:0000256" key="2">
    <source>
        <dbReference type="ARBA" id="ARBA00022692"/>
    </source>
</evidence>